<evidence type="ECO:0000313" key="4">
    <source>
        <dbReference type="RefSeq" id="XP_013384694.1"/>
    </source>
</evidence>
<dbReference type="Pfam" id="PF04991">
    <property type="entry name" value="LicD"/>
    <property type="match status" value="1"/>
</dbReference>
<evidence type="ECO:0000313" key="3">
    <source>
        <dbReference type="Proteomes" id="UP000085678"/>
    </source>
</evidence>
<organism evidence="3 4">
    <name type="scientific">Lingula anatina</name>
    <name type="common">Brachiopod</name>
    <name type="synonym">Lingula unguis</name>
    <dbReference type="NCBI Taxonomy" id="7574"/>
    <lineage>
        <taxon>Eukaryota</taxon>
        <taxon>Metazoa</taxon>
        <taxon>Spiralia</taxon>
        <taxon>Lophotrochozoa</taxon>
        <taxon>Brachiopoda</taxon>
        <taxon>Linguliformea</taxon>
        <taxon>Lingulata</taxon>
        <taxon>Lingulida</taxon>
        <taxon>Linguloidea</taxon>
        <taxon>Lingulidae</taxon>
        <taxon>Lingula</taxon>
    </lineage>
</organism>
<keyword evidence="1" id="KW-1133">Transmembrane helix</keyword>
<sequence length="257" mass="29296">MPCSWISDTVNGTVHCVACRKNRLAQCCRRSCLCLGIALILAAHFLVLPKTSGYYGDPCFLNQTQMACMRHIVTGVIQVLEGLNETYWLDHGTLIGAVRRGDILPFDGDIDIARLVHNDKKKEKTAAYSFARLLKARRMSGNMLSVTYENCKVDMVRYKLKTITSAGGAKREVLSEWYPESIEQTNIGKLKYLTATFEHNVSDILPLARLKFSGLSAAVPAKYMDYIKVRYPFTWRFTFPYKWKCWLPWNIASVWFG</sequence>
<dbReference type="Proteomes" id="UP000085678">
    <property type="component" value="Unplaced"/>
</dbReference>
<keyword evidence="1" id="KW-0812">Transmembrane</keyword>
<gene>
    <name evidence="4" type="primary">LOC106154770</name>
</gene>
<dbReference type="OrthoDB" id="444255at2759"/>
<feature type="domain" description="LicD/FKTN/FKRP nucleotidyltransferase" evidence="2">
    <location>
        <begin position="86"/>
        <end position="112"/>
    </location>
</feature>
<name>A0A1S3HI74_LINAN</name>
<dbReference type="GO" id="GO:0009100">
    <property type="term" value="P:glycoprotein metabolic process"/>
    <property type="evidence" value="ECO:0007669"/>
    <property type="project" value="UniProtKB-ARBA"/>
</dbReference>
<keyword evidence="3" id="KW-1185">Reference proteome</keyword>
<dbReference type="AlphaFoldDB" id="A0A1S3HI74"/>
<dbReference type="PANTHER" id="PTHR13627">
    <property type="entry name" value="FUKUTIN RELATED PROTEIN"/>
    <property type="match status" value="1"/>
</dbReference>
<accession>A0A1S3HI74</accession>
<evidence type="ECO:0000256" key="1">
    <source>
        <dbReference type="SAM" id="Phobius"/>
    </source>
</evidence>
<proteinExistence type="predicted"/>
<reference evidence="4" key="1">
    <citation type="submission" date="2025-08" db="UniProtKB">
        <authorList>
            <consortium name="RefSeq"/>
        </authorList>
    </citation>
    <scope>IDENTIFICATION</scope>
    <source>
        <tissue evidence="4">Gonads</tissue>
    </source>
</reference>
<dbReference type="RefSeq" id="XP_013384694.1">
    <property type="nucleotide sequence ID" value="XM_013529240.1"/>
</dbReference>
<dbReference type="KEGG" id="lak:106154770"/>
<dbReference type="PANTHER" id="PTHR13627:SF35">
    <property type="entry name" value="LICD FAMILY PROTEIN"/>
    <property type="match status" value="1"/>
</dbReference>
<dbReference type="OMA" id="KWKCWLP"/>
<dbReference type="InterPro" id="IPR052613">
    <property type="entry name" value="LicD_transferase"/>
</dbReference>
<feature type="transmembrane region" description="Helical" evidence="1">
    <location>
        <begin position="30"/>
        <end position="48"/>
    </location>
</feature>
<dbReference type="InterPro" id="IPR007074">
    <property type="entry name" value="LicD/FKTN/FKRP_NTP_transf"/>
</dbReference>
<dbReference type="InParanoid" id="A0A1S3HI74"/>
<protein>
    <submittedName>
        <fullName evidence="4">Uncharacterized protein LOC106154770</fullName>
    </submittedName>
</protein>
<evidence type="ECO:0000259" key="2">
    <source>
        <dbReference type="Pfam" id="PF04991"/>
    </source>
</evidence>
<dbReference type="GeneID" id="106154770"/>
<keyword evidence="1" id="KW-0472">Membrane</keyword>